<comment type="caution">
    <text evidence="2">The sequence shown here is derived from an EMBL/GenBank/DDBJ whole genome shotgun (WGS) entry which is preliminary data.</text>
</comment>
<accession>A0A1F7TLV5</accession>
<keyword evidence="1" id="KW-0175">Coiled coil</keyword>
<sequence length="410" mass="46920">MRRTSGPKPRESEYLDAAIERLEHDAALIARADAEIAAVSSQEPLFAQSLRAPQSPPHHCEGPFVEHHVRRILVVLYAIAAGKLHLRDIEEFKRLKGYEEEIQELEERIKENIALFECFALVHDAAKWATLSFTSLERSRGRQMGFDTEAMAHWHDIGASERAKMRSRYLELYDAFASDRPQEPDRALQQEFFLLYGIQCHYPGHDRMIHAPLYHGLLHRVCEAHRLTDRDAALLEDMIGSHMDVNLAFAPKPNPAAIDRFVNLAETRGYDSDDFLDLLQGCVLLDMTFGSARRSEGMMWHDHTPVANFLRAEHDYAPWKRQEKAARRAEEKKRERNRHFREAGLDGVALMEVLRMEAGPRFGKALAIVHAAVLGEAPWPASMPADMREEIEKRAGKFYELTFEKGDDSD</sequence>
<feature type="coiled-coil region" evidence="1">
    <location>
        <begin position="88"/>
        <end position="115"/>
    </location>
</feature>
<evidence type="ECO:0000313" key="3">
    <source>
        <dbReference type="Proteomes" id="UP000177885"/>
    </source>
</evidence>
<protein>
    <submittedName>
        <fullName evidence="2">Uncharacterized protein</fullName>
    </submittedName>
</protein>
<reference evidence="2 3" key="1">
    <citation type="journal article" date="2016" name="Nat. Commun.">
        <title>Thousands of microbial genomes shed light on interconnected biogeochemical processes in an aquifer system.</title>
        <authorList>
            <person name="Anantharaman K."/>
            <person name="Brown C.T."/>
            <person name="Hug L.A."/>
            <person name="Sharon I."/>
            <person name="Castelle C.J."/>
            <person name="Probst A.J."/>
            <person name="Thomas B.C."/>
            <person name="Singh A."/>
            <person name="Wilkins M.J."/>
            <person name="Karaoz U."/>
            <person name="Brodie E.L."/>
            <person name="Williams K.H."/>
            <person name="Hubbard S.S."/>
            <person name="Banfield J.F."/>
        </authorList>
    </citation>
    <scope>NUCLEOTIDE SEQUENCE [LARGE SCALE GENOMIC DNA]</scope>
</reference>
<proteinExistence type="predicted"/>
<name>A0A1F7TLV5_9BACT</name>
<evidence type="ECO:0000256" key="1">
    <source>
        <dbReference type="SAM" id="Coils"/>
    </source>
</evidence>
<dbReference type="Proteomes" id="UP000177885">
    <property type="component" value="Unassembled WGS sequence"/>
</dbReference>
<organism evidence="2 3">
    <name type="scientific">Candidatus Uhrbacteria bacterium RIFCSPHIGHO2_01_FULL_63_20</name>
    <dbReference type="NCBI Taxonomy" id="1802385"/>
    <lineage>
        <taxon>Bacteria</taxon>
        <taxon>Candidatus Uhriibacteriota</taxon>
    </lineage>
</organism>
<dbReference type="STRING" id="1802385.A2856_00510"/>
<gene>
    <name evidence="2" type="ORF">A2856_00510</name>
</gene>
<dbReference type="AlphaFoldDB" id="A0A1F7TLV5"/>
<evidence type="ECO:0000313" key="2">
    <source>
        <dbReference type="EMBL" id="OGL66965.1"/>
    </source>
</evidence>
<dbReference type="EMBL" id="MGDT01000004">
    <property type="protein sequence ID" value="OGL66965.1"/>
    <property type="molecule type" value="Genomic_DNA"/>
</dbReference>